<feature type="coiled-coil region" evidence="1">
    <location>
        <begin position="184"/>
        <end position="211"/>
    </location>
</feature>
<keyword evidence="4" id="KW-1185">Reference proteome</keyword>
<dbReference type="AlphaFoldDB" id="A0AAE0FT54"/>
<organism evidence="3 4">
    <name type="scientific">Cymbomonas tetramitiformis</name>
    <dbReference type="NCBI Taxonomy" id="36881"/>
    <lineage>
        <taxon>Eukaryota</taxon>
        <taxon>Viridiplantae</taxon>
        <taxon>Chlorophyta</taxon>
        <taxon>Pyramimonadophyceae</taxon>
        <taxon>Pyramimonadales</taxon>
        <taxon>Pyramimonadaceae</taxon>
        <taxon>Cymbomonas</taxon>
    </lineage>
</organism>
<evidence type="ECO:0000313" key="4">
    <source>
        <dbReference type="Proteomes" id="UP001190700"/>
    </source>
</evidence>
<name>A0AAE0FT54_9CHLO</name>
<reference evidence="3 4" key="1">
    <citation type="journal article" date="2015" name="Genome Biol. Evol.">
        <title>Comparative Genomics of a Bacterivorous Green Alga Reveals Evolutionary Causalities and Consequences of Phago-Mixotrophic Mode of Nutrition.</title>
        <authorList>
            <person name="Burns J.A."/>
            <person name="Paasch A."/>
            <person name="Narechania A."/>
            <person name="Kim E."/>
        </authorList>
    </citation>
    <scope>NUCLEOTIDE SEQUENCE [LARGE SCALE GENOMIC DNA]</scope>
    <source>
        <strain evidence="3 4">PLY_AMNH</strain>
    </source>
</reference>
<protein>
    <submittedName>
        <fullName evidence="3">Uncharacterized protein</fullName>
    </submittedName>
</protein>
<proteinExistence type="predicted"/>
<feature type="compositionally biased region" description="Basic and acidic residues" evidence="2">
    <location>
        <begin position="38"/>
        <end position="52"/>
    </location>
</feature>
<feature type="region of interest" description="Disordered" evidence="2">
    <location>
        <begin position="23"/>
        <end position="101"/>
    </location>
</feature>
<comment type="caution">
    <text evidence="3">The sequence shown here is derived from an EMBL/GenBank/DDBJ whole genome shotgun (WGS) entry which is preliminary data.</text>
</comment>
<keyword evidence="1" id="KW-0175">Coiled coil</keyword>
<evidence type="ECO:0000313" key="3">
    <source>
        <dbReference type="EMBL" id="KAK3265420.1"/>
    </source>
</evidence>
<evidence type="ECO:0000256" key="2">
    <source>
        <dbReference type="SAM" id="MobiDB-lite"/>
    </source>
</evidence>
<feature type="compositionally biased region" description="Low complexity" evidence="2">
    <location>
        <begin position="63"/>
        <end position="81"/>
    </location>
</feature>
<dbReference type="EMBL" id="LGRX02013924">
    <property type="protein sequence ID" value="KAK3265420.1"/>
    <property type="molecule type" value="Genomic_DNA"/>
</dbReference>
<dbReference type="Proteomes" id="UP001190700">
    <property type="component" value="Unassembled WGS sequence"/>
</dbReference>
<sequence>MHLFSRGLKELSTSVGAIADAGLSEAPSKANSNSQRDAYQDSKGSSRGERSKAPGGKAPPVNKPNSKAASKAPPSAKQSASGFDDGWAPSSSTSSGWAPNKKEQQFVRLPVTSAKRLKFYDKSDLNALIKQHLHEKQQVLEENTALRQLIMDQCNLSEVEVDNALGETVTDIRRTNDDINRVLLLSTQAEIATLKETVESQSKEIASYKLQIAAFASGARGVPQQLQASDADFQTDAALVETLQDVLDDLAPEDLAPYHLPPATLWGADISLLPGTATGMIWMMGCGCPCGTLLTGTASLRASGIRLRLALFMSSALGLFHLPGDW</sequence>
<accession>A0AAE0FT54</accession>
<evidence type="ECO:0000256" key="1">
    <source>
        <dbReference type="SAM" id="Coils"/>
    </source>
</evidence>
<gene>
    <name evidence="3" type="ORF">CYMTET_25890</name>
</gene>